<comment type="caution">
    <text evidence="1">The sequence shown here is derived from an EMBL/GenBank/DDBJ whole genome shotgun (WGS) entry which is preliminary data.</text>
</comment>
<gene>
    <name evidence="1" type="ORF">QFC20_003778</name>
</gene>
<evidence type="ECO:0000313" key="1">
    <source>
        <dbReference type="EMBL" id="KAJ9107243.1"/>
    </source>
</evidence>
<dbReference type="EMBL" id="JASBWS010000037">
    <property type="protein sequence ID" value="KAJ9107243.1"/>
    <property type="molecule type" value="Genomic_DNA"/>
</dbReference>
<dbReference type="Proteomes" id="UP001230649">
    <property type="component" value="Unassembled WGS sequence"/>
</dbReference>
<sequence>MNGGVPRPDVLRNREERGVVLWKSHNTLWWDGDVFWYAQIGDFTGMQTMEGRYEYLVDLQVEMNERKPSIRWYLRFQVSKRVLGDRQPWTGRNEKDSGLSLPVKANYEGPSLVDDELTHEGQPLRSQATCSGASYLWRVTQEAAEKWLKAQGGSQGIARSLLERDLNLGEAEVFDHQVLCLLKGICAEGGELQKQKALHVENVDQGRQ</sequence>
<proteinExistence type="predicted"/>
<evidence type="ECO:0000313" key="2">
    <source>
        <dbReference type="Proteomes" id="UP001230649"/>
    </source>
</evidence>
<keyword evidence="2" id="KW-1185">Reference proteome</keyword>
<name>A0ACC2W678_9TREE</name>
<protein>
    <submittedName>
        <fullName evidence="1">Uncharacterized protein</fullName>
    </submittedName>
</protein>
<accession>A0ACC2W678</accession>
<reference evidence="1" key="1">
    <citation type="submission" date="2023-04" db="EMBL/GenBank/DDBJ databases">
        <title>Draft Genome sequencing of Naganishia species isolated from polar environments using Oxford Nanopore Technology.</title>
        <authorList>
            <person name="Leo P."/>
            <person name="Venkateswaran K."/>
        </authorList>
    </citation>
    <scope>NUCLEOTIDE SEQUENCE</scope>
    <source>
        <strain evidence="1">MNA-CCFEE 5262</strain>
    </source>
</reference>
<organism evidence="1 2">
    <name type="scientific">Naganishia adeliensis</name>
    <dbReference type="NCBI Taxonomy" id="92952"/>
    <lineage>
        <taxon>Eukaryota</taxon>
        <taxon>Fungi</taxon>
        <taxon>Dikarya</taxon>
        <taxon>Basidiomycota</taxon>
        <taxon>Agaricomycotina</taxon>
        <taxon>Tremellomycetes</taxon>
        <taxon>Filobasidiales</taxon>
        <taxon>Filobasidiaceae</taxon>
        <taxon>Naganishia</taxon>
    </lineage>
</organism>